<name>A0A4R4RKS3_9ACTN</name>
<dbReference type="AlphaFoldDB" id="A0A4R4RKS3"/>
<organism evidence="4 5">
    <name type="scientific">Jiangella ureilytica</name>
    <dbReference type="NCBI Taxonomy" id="2530374"/>
    <lineage>
        <taxon>Bacteria</taxon>
        <taxon>Bacillati</taxon>
        <taxon>Actinomycetota</taxon>
        <taxon>Actinomycetes</taxon>
        <taxon>Jiangellales</taxon>
        <taxon>Jiangellaceae</taxon>
        <taxon>Jiangella</taxon>
    </lineage>
</organism>
<dbReference type="GO" id="GO:0019856">
    <property type="term" value="P:pyrimidine nucleobase biosynthetic process"/>
    <property type="evidence" value="ECO:0007669"/>
    <property type="project" value="TreeGrafter"/>
</dbReference>
<feature type="domain" description="PDZ" evidence="3">
    <location>
        <begin position="75"/>
        <end position="160"/>
    </location>
</feature>
<dbReference type="InterPro" id="IPR029057">
    <property type="entry name" value="PRTase-like"/>
</dbReference>
<dbReference type="EMBL" id="SMKL01000035">
    <property type="protein sequence ID" value="TDC49994.1"/>
    <property type="molecule type" value="Genomic_DNA"/>
</dbReference>
<dbReference type="RefSeq" id="WP_131984317.1">
    <property type="nucleotide sequence ID" value="NZ_SMKL01000035.1"/>
</dbReference>
<reference evidence="4 5" key="1">
    <citation type="submission" date="2019-02" db="EMBL/GenBank/DDBJ databases">
        <title>Draft genome sequences of novel Actinobacteria.</title>
        <authorList>
            <person name="Sahin N."/>
            <person name="Ay H."/>
            <person name="Saygin H."/>
        </authorList>
    </citation>
    <scope>NUCLEOTIDE SEQUENCE [LARGE SCALE GENOMIC DNA]</scope>
    <source>
        <strain evidence="4 5">KC603</strain>
    </source>
</reference>
<proteinExistence type="predicted"/>
<dbReference type="GO" id="GO:0006222">
    <property type="term" value="P:UMP biosynthetic process"/>
    <property type="evidence" value="ECO:0007669"/>
    <property type="project" value="TreeGrafter"/>
</dbReference>
<protein>
    <submittedName>
        <fullName evidence="4">Orotate phosphoribosyltransferase</fullName>
    </submittedName>
</protein>
<dbReference type="GO" id="GO:0004588">
    <property type="term" value="F:orotate phosphoribosyltransferase activity"/>
    <property type="evidence" value="ECO:0007669"/>
    <property type="project" value="TreeGrafter"/>
</dbReference>
<comment type="caution">
    <text evidence="4">The sequence shown here is derived from an EMBL/GenBank/DDBJ whole genome shotgun (WGS) entry which is preliminary data.</text>
</comment>
<dbReference type="SUPFAM" id="SSF53271">
    <property type="entry name" value="PRTase-like"/>
    <property type="match status" value="1"/>
</dbReference>
<dbReference type="InterPro" id="IPR000836">
    <property type="entry name" value="PRTase_dom"/>
</dbReference>
<dbReference type="OrthoDB" id="5184768at2"/>
<keyword evidence="4" id="KW-0328">Glycosyltransferase</keyword>
<keyword evidence="5" id="KW-1185">Reference proteome</keyword>
<gene>
    <name evidence="4" type="ORF">E1212_16350</name>
</gene>
<keyword evidence="2" id="KW-0665">Pyrimidine biosynthesis</keyword>
<dbReference type="PROSITE" id="PS50106">
    <property type="entry name" value="PDZ"/>
    <property type="match status" value="1"/>
</dbReference>
<evidence type="ECO:0000313" key="4">
    <source>
        <dbReference type="EMBL" id="TDC49994.1"/>
    </source>
</evidence>
<comment type="pathway">
    <text evidence="1">Pyrimidine metabolism; UMP biosynthesis via de novo pathway.</text>
</comment>
<evidence type="ECO:0000256" key="1">
    <source>
        <dbReference type="ARBA" id="ARBA00004725"/>
    </source>
</evidence>
<dbReference type="Gene3D" id="3.40.50.2020">
    <property type="match status" value="1"/>
</dbReference>
<accession>A0A4R4RKS3</accession>
<evidence type="ECO:0000259" key="3">
    <source>
        <dbReference type="PROSITE" id="PS50106"/>
    </source>
</evidence>
<dbReference type="CDD" id="cd06223">
    <property type="entry name" value="PRTases_typeI"/>
    <property type="match status" value="1"/>
</dbReference>
<sequence>MTVAPPPDFLTALAVGDLSVFQADDVRRDELLADLVAAAWGTHGEFIDADQFLTKPTVLRRLASILAGRVPADVDRLVGRDPHSLVLGAAMALETGLPLVVARVVETGGGPRLACHGELHAGERVLVVEGVTGTGASAAEAVRAVRDRGAVVVGVLAAVDRGNGAAELLEGVAVALDHLFSDDELRRTATRGRGAP</sequence>
<dbReference type="Proteomes" id="UP000295621">
    <property type="component" value="Unassembled WGS sequence"/>
</dbReference>
<dbReference type="PANTHER" id="PTHR19278:SF9">
    <property type="entry name" value="URIDINE 5'-MONOPHOSPHATE SYNTHASE"/>
    <property type="match status" value="1"/>
</dbReference>
<keyword evidence="4" id="KW-0808">Transferase</keyword>
<dbReference type="PANTHER" id="PTHR19278">
    <property type="entry name" value="OROTATE PHOSPHORIBOSYLTRANSFERASE"/>
    <property type="match status" value="1"/>
</dbReference>
<evidence type="ECO:0000256" key="2">
    <source>
        <dbReference type="ARBA" id="ARBA00022975"/>
    </source>
</evidence>
<evidence type="ECO:0000313" key="5">
    <source>
        <dbReference type="Proteomes" id="UP000295621"/>
    </source>
</evidence>
<dbReference type="InterPro" id="IPR001478">
    <property type="entry name" value="PDZ"/>
</dbReference>